<organism evidence="3 4">
    <name type="scientific">Dryococelus australis</name>
    <dbReference type="NCBI Taxonomy" id="614101"/>
    <lineage>
        <taxon>Eukaryota</taxon>
        <taxon>Metazoa</taxon>
        <taxon>Ecdysozoa</taxon>
        <taxon>Arthropoda</taxon>
        <taxon>Hexapoda</taxon>
        <taxon>Insecta</taxon>
        <taxon>Pterygota</taxon>
        <taxon>Neoptera</taxon>
        <taxon>Polyneoptera</taxon>
        <taxon>Phasmatodea</taxon>
        <taxon>Verophasmatodea</taxon>
        <taxon>Anareolatae</taxon>
        <taxon>Phasmatidae</taxon>
        <taxon>Eurycanthinae</taxon>
        <taxon>Dryococelus</taxon>
    </lineage>
</organism>
<feature type="region of interest" description="Disordered" evidence="1">
    <location>
        <begin position="474"/>
        <end position="511"/>
    </location>
</feature>
<dbReference type="Pfam" id="PF12299">
    <property type="entry name" value="DUF3627"/>
    <property type="match status" value="1"/>
</dbReference>
<dbReference type="PROSITE" id="PS51750">
    <property type="entry name" value="BRO_N"/>
    <property type="match status" value="1"/>
</dbReference>
<dbReference type="InterPro" id="IPR003497">
    <property type="entry name" value="BRO_N_domain"/>
</dbReference>
<comment type="caution">
    <text evidence="3">The sequence shown here is derived from an EMBL/GenBank/DDBJ whole genome shotgun (WGS) entry which is preliminary data.</text>
</comment>
<protein>
    <recommendedName>
        <fullName evidence="2">Bro-N domain-containing protein</fullName>
    </recommendedName>
</protein>
<feature type="compositionally biased region" description="Polar residues" evidence="1">
    <location>
        <begin position="487"/>
        <end position="501"/>
    </location>
</feature>
<sequence>MEQHRNERARQEYPEMQVLLSLDNVNPVTLYNLMKEHLPITSIGNFFSTTMSRDDLITDIIRIKSFANLKENEMESICNRDKVVRELKGKHMYNKMQSLIDIVNGKLNCGGREVYVIIDEEGNQWCKAKDIALILEYTNTDKVIRNHVREKYRQSYADIGVNDLFTPLNMQPHAVFINEPGLYALIMKSKMVAAEQFQDWVYEEVLPFIRKHGEYKIEQKYKPLLDDLNKKLTDANDMIDKCGLPQTEDIGKNHRFVLIYTGGICYYVIRCQKRLVSVRLDVIRQEYPDIQVLLSLDNINPLRCGRSTLKREEEVDVGRMMVTRLTPSFTTPCVRGRFAEIREYLSLGRPSKGEYIYRASKLPIRYPRSGLLVMILGREARASANTDRQFVSTEGGLVEVDRLAAHIEAGCSYSFSLSPSLSPSLVPLAKDSVPLRKWAMACERTEVMTELPCVKPPPPPARLPRAFADVAGGSEELSPSPAYPATLRQSPARTSTANVIPSQRAAEDSTARATRRALARLQTPERYKVARFPSLLSLSARDFAAGWGGTGLGVRTFRRLAIVAGPREPGSG</sequence>
<dbReference type="PANTHER" id="PTHR36180">
    <property type="entry name" value="DNA-BINDING PROTEIN-RELATED-RELATED"/>
    <property type="match status" value="1"/>
</dbReference>
<name>A0ABQ9HHD0_9NEOP</name>
<evidence type="ECO:0000313" key="4">
    <source>
        <dbReference type="Proteomes" id="UP001159363"/>
    </source>
</evidence>
<gene>
    <name evidence="3" type="ORF">PR048_015582</name>
</gene>
<dbReference type="PANTHER" id="PTHR36180:SF2">
    <property type="entry name" value="BRO FAMILY PROTEIN"/>
    <property type="match status" value="1"/>
</dbReference>
<evidence type="ECO:0000259" key="2">
    <source>
        <dbReference type="PROSITE" id="PS51750"/>
    </source>
</evidence>
<keyword evidence="4" id="KW-1185">Reference proteome</keyword>
<accession>A0ABQ9HHD0</accession>
<proteinExistence type="predicted"/>
<dbReference type="Pfam" id="PF02498">
    <property type="entry name" value="Bro-N"/>
    <property type="match status" value="1"/>
</dbReference>
<evidence type="ECO:0000256" key="1">
    <source>
        <dbReference type="SAM" id="MobiDB-lite"/>
    </source>
</evidence>
<feature type="domain" description="Bro-N" evidence="2">
    <location>
        <begin position="111"/>
        <end position="213"/>
    </location>
</feature>
<dbReference type="InterPro" id="IPR022549">
    <property type="entry name" value="DUF3627"/>
</dbReference>
<dbReference type="SMART" id="SM01040">
    <property type="entry name" value="Bro-N"/>
    <property type="match status" value="1"/>
</dbReference>
<dbReference type="EMBL" id="JARBHB010000005">
    <property type="protein sequence ID" value="KAJ8883728.1"/>
    <property type="molecule type" value="Genomic_DNA"/>
</dbReference>
<dbReference type="Proteomes" id="UP001159363">
    <property type="component" value="Chromosome 4"/>
</dbReference>
<evidence type="ECO:0000313" key="3">
    <source>
        <dbReference type="EMBL" id="KAJ8883728.1"/>
    </source>
</evidence>
<reference evidence="3 4" key="1">
    <citation type="submission" date="2023-02" db="EMBL/GenBank/DDBJ databases">
        <title>LHISI_Scaffold_Assembly.</title>
        <authorList>
            <person name="Stuart O.P."/>
            <person name="Cleave R."/>
            <person name="Magrath M.J.L."/>
            <person name="Mikheyev A.S."/>
        </authorList>
    </citation>
    <scope>NUCLEOTIDE SEQUENCE [LARGE SCALE GENOMIC DNA]</scope>
    <source>
        <strain evidence="3">Daus_M_001</strain>
        <tissue evidence="3">Leg muscle</tissue>
    </source>
</reference>